<comment type="caution">
    <text evidence="11">The sequence shown here is derived from an EMBL/GenBank/DDBJ whole genome shotgun (WGS) entry which is preliminary data.</text>
</comment>
<protein>
    <recommendedName>
        <fullName evidence="7">ATP-dependent protease ATPase subunit HslU</fullName>
    </recommendedName>
    <alternativeName>
        <fullName evidence="7">Unfoldase HslU</fullName>
    </alternativeName>
</protein>
<feature type="domain" description="AAA+ ATPase" evidence="9">
    <location>
        <begin position="73"/>
        <end position="378"/>
    </location>
</feature>
<keyword evidence="6 7" id="KW-0143">Chaperone</keyword>
<feature type="binding site" evidence="7">
    <location>
        <begin position="84"/>
        <end position="89"/>
    </location>
    <ligand>
        <name>ATP</name>
        <dbReference type="ChEBI" id="CHEBI:30616"/>
    </ligand>
</feature>
<dbReference type="Gene3D" id="1.10.8.60">
    <property type="match status" value="1"/>
</dbReference>
<dbReference type="SMART" id="SM01086">
    <property type="entry name" value="ClpB_D2-small"/>
    <property type="match status" value="1"/>
</dbReference>
<evidence type="ECO:0000256" key="7">
    <source>
        <dbReference type="HAMAP-Rule" id="MF_00249"/>
    </source>
</evidence>
<evidence type="ECO:0000256" key="6">
    <source>
        <dbReference type="ARBA" id="ARBA00023186"/>
    </source>
</evidence>
<dbReference type="RefSeq" id="WP_110022062.1">
    <property type="nucleotide sequence ID" value="NZ_PDNZ01000001.1"/>
</dbReference>
<dbReference type="NCBIfam" id="NF003544">
    <property type="entry name" value="PRK05201.1"/>
    <property type="match status" value="1"/>
</dbReference>
<dbReference type="GO" id="GO:0036402">
    <property type="term" value="F:proteasome-activating activity"/>
    <property type="evidence" value="ECO:0007669"/>
    <property type="project" value="UniProtKB-UniRule"/>
</dbReference>
<dbReference type="GO" id="GO:0016887">
    <property type="term" value="F:ATP hydrolysis activity"/>
    <property type="evidence" value="ECO:0007669"/>
    <property type="project" value="InterPro"/>
</dbReference>
<evidence type="ECO:0000256" key="5">
    <source>
        <dbReference type="ARBA" id="ARBA00022840"/>
    </source>
</evidence>
<dbReference type="Gene3D" id="3.40.50.300">
    <property type="entry name" value="P-loop containing nucleotide triphosphate hydrolases"/>
    <property type="match status" value="2"/>
</dbReference>
<dbReference type="Pfam" id="PF10431">
    <property type="entry name" value="ClpB_D2-small"/>
    <property type="match status" value="1"/>
</dbReference>
<feature type="region of interest" description="Disordered" evidence="8">
    <location>
        <begin position="164"/>
        <end position="183"/>
    </location>
</feature>
<dbReference type="EMBL" id="PDNZ01000001">
    <property type="protein sequence ID" value="PWW83180.1"/>
    <property type="molecule type" value="Genomic_DNA"/>
</dbReference>
<dbReference type="HAMAP" id="MF_00249">
    <property type="entry name" value="HslU"/>
    <property type="match status" value="1"/>
</dbReference>
<evidence type="ECO:0000259" key="10">
    <source>
        <dbReference type="SMART" id="SM01086"/>
    </source>
</evidence>
<dbReference type="InterPro" id="IPR003959">
    <property type="entry name" value="ATPase_AAA_core"/>
</dbReference>
<keyword evidence="12" id="KW-1185">Reference proteome</keyword>
<reference evidence="12" key="1">
    <citation type="submission" date="2017-10" db="EMBL/GenBank/DDBJ databases">
        <authorList>
            <person name="Gaisin V.A."/>
            <person name="Rysina M.S."/>
            <person name="Grouzdev D.S."/>
        </authorList>
    </citation>
    <scope>NUCLEOTIDE SEQUENCE [LARGE SCALE GENOMIC DNA]</scope>
    <source>
        <strain evidence="12">V1</strain>
    </source>
</reference>
<dbReference type="Pfam" id="PF00004">
    <property type="entry name" value="AAA"/>
    <property type="match status" value="1"/>
</dbReference>
<dbReference type="CDD" id="cd19498">
    <property type="entry name" value="RecA-like_HslU"/>
    <property type="match status" value="1"/>
</dbReference>
<dbReference type="InterPro" id="IPR050052">
    <property type="entry name" value="ATP-dep_Clp_protease_ClpX"/>
</dbReference>
<dbReference type="FunFam" id="3.40.50.300:FF:000213">
    <property type="entry name" value="ATP-dependent protease ATPase subunit HslU"/>
    <property type="match status" value="1"/>
</dbReference>
<dbReference type="PANTHER" id="PTHR48102">
    <property type="entry name" value="ATP-DEPENDENT CLP PROTEASE ATP-BINDING SUBUNIT CLPX-LIKE, MITOCHONDRIAL-RELATED"/>
    <property type="match status" value="1"/>
</dbReference>
<proteinExistence type="inferred from homology"/>
<dbReference type="AlphaFoldDB" id="A0A317T9U2"/>
<comment type="similarity">
    <text evidence="2 7">Belongs to the ClpX chaperone family. HslU subfamily.</text>
</comment>
<dbReference type="InterPro" id="IPR019489">
    <property type="entry name" value="Clp_ATPase_C"/>
</dbReference>
<feature type="binding site" evidence="7">
    <location>
        <position position="439"/>
    </location>
    <ligand>
        <name>ATP</name>
        <dbReference type="ChEBI" id="CHEBI:30616"/>
    </ligand>
</feature>
<dbReference type="GO" id="GO:0043335">
    <property type="term" value="P:protein unfolding"/>
    <property type="evidence" value="ECO:0007669"/>
    <property type="project" value="UniProtKB-UniRule"/>
</dbReference>
<evidence type="ECO:0000256" key="8">
    <source>
        <dbReference type="SAM" id="MobiDB-lite"/>
    </source>
</evidence>
<evidence type="ECO:0000313" key="11">
    <source>
        <dbReference type="EMBL" id="PWW83180.1"/>
    </source>
</evidence>
<keyword evidence="5 7" id="KW-0067">ATP-binding</keyword>
<dbReference type="NCBIfam" id="TIGR00390">
    <property type="entry name" value="hslU"/>
    <property type="match status" value="1"/>
</dbReference>
<dbReference type="Pfam" id="PF07724">
    <property type="entry name" value="AAA_2"/>
    <property type="match status" value="1"/>
</dbReference>
<dbReference type="InterPro" id="IPR003593">
    <property type="entry name" value="AAA+_ATPase"/>
</dbReference>
<evidence type="ECO:0000256" key="3">
    <source>
        <dbReference type="ARBA" id="ARBA00022490"/>
    </source>
</evidence>
<comment type="subcellular location">
    <subcellularLocation>
        <location evidence="1 7">Cytoplasm</location>
    </subcellularLocation>
</comment>
<gene>
    <name evidence="7 11" type="primary">hslU</name>
    <name evidence="11" type="ORF">CR164_01065</name>
</gene>
<dbReference type="FunFam" id="3.40.50.300:FF:000220">
    <property type="entry name" value="ATP-dependent protease ATPase subunit HslU"/>
    <property type="match status" value="1"/>
</dbReference>
<evidence type="ECO:0000256" key="2">
    <source>
        <dbReference type="ARBA" id="ARBA00009771"/>
    </source>
</evidence>
<evidence type="ECO:0000256" key="1">
    <source>
        <dbReference type="ARBA" id="ARBA00004496"/>
    </source>
</evidence>
<accession>A0A317T9U2</accession>
<dbReference type="Gene3D" id="1.10.8.10">
    <property type="entry name" value="DNA helicase RuvA subunit, C-terminal domain"/>
    <property type="match status" value="1"/>
</dbReference>
<dbReference type="SMART" id="SM00382">
    <property type="entry name" value="AAA"/>
    <property type="match status" value="1"/>
</dbReference>
<feature type="binding site" evidence="7">
    <location>
        <position position="299"/>
    </location>
    <ligand>
        <name>ATP</name>
        <dbReference type="ChEBI" id="CHEBI:30616"/>
    </ligand>
</feature>
<organism evidence="11 12">
    <name type="scientific">Prosthecochloris marina</name>
    <dbReference type="NCBI Taxonomy" id="2017681"/>
    <lineage>
        <taxon>Bacteria</taxon>
        <taxon>Pseudomonadati</taxon>
        <taxon>Chlorobiota</taxon>
        <taxon>Chlorobiia</taxon>
        <taxon>Chlorobiales</taxon>
        <taxon>Chlorobiaceae</taxon>
        <taxon>Prosthecochloris</taxon>
    </lineage>
</organism>
<dbReference type="Proteomes" id="UP000246278">
    <property type="component" value="Unassembled WGS sequence"/>
</dbReference>
<comment type="subunit">
    <text evidence="7">A double ring-shaped homohexamer of HslV is capped on each side by a ring-shaped HslU homohexamer. The assembly of the HslU/HslV complex is dependent on binding of ATP.</text>
</comment>
<dbReference type="GO" id="GO:0009376">
    <property type="term" value="C:HslUV protease complex"/>
    <property type="evidence" value="ECO:0007669"/>
    <property type="project" value="UniProtKB-UniRule"/>
</dbReference>
<dbReference type="InterPro" id="IPR027417">
    <property type="entry name" value="P-loop_NTPase"/>
</dbReference>
<dbReference type="InterPro" id="IPR004491">
    <property type="entry name" value="HslU"/>
</dbReference>
<dbReference type="SUPFAM" id="SSF52540">
    <property type="entry name" value="P-loop containing nucleoside triphosphate hydrolases"/>
    <property type="match status" value="1"/>
</dbReference>
<dbReference type="OrthoDB" id="9804062at2"/>
<evidence type="ECO:0000259" key="9">
    <source>
        <dbReference type="SMART" id="SM00382"/>
    </source>
</evidence>
<name>A0A317T9U2_9CHLB</name>
<evidence type="ECO:0000256" key="4">
    <source>
        <dbReference type="ARBA" id="ARBA00022741"/>
    </source>
</evidence>
<feature type="binding site" evidence="7">
    <location>
        <position position="367"/>
    </location>
    <ligand>
        <name>ATP</name>
        <dbReference type="ChEBI" id="CHEBI:30616"/>
    </ligand>
</feature>
<evidence type="ECO:0000313" key="12">
    <source>
        <dbReference type="Proteomes" id="UP000246278"/>
    </source>
</evidence>
<dbReference type="PANTHER" id="PTHR48102:SF3">
    <property type="entry name" value="ATP-DEPENDENT PROTEASE ATPASE SUBUNIT HSLU"/>
    <property type="match status" value="1"/>
</dbReference>
<feature type="domain" description="Clp ATPase C-terminal" evidence="10">
    <location>
        <begin position="381"/>
        <end position="478"/>
    </location>
</feature>
<keyword evidence="3 7" id="KW-0963">Cytoplasm</keyword>
<sequence>MTDQKQPKVLEIAENTTVNNSLISNEFLTPNQIVSRLDKYIIGQQEAKKAVAIALRNRLRRQNVSEELRDEIMPNNIIMIGPTGVGKTEIARRLAKLANAPFVKVEASKFTEVGYVGRDVESMIRDLTDQAVNMVRNEKSEEVKEKAANLAEERLLDILLPTVPSSPYEREEDDAVDGAGDEKASADLEDAINKKSREKMLERLRSGRMEDRQIEMELSTDSQGGMMQIFGPLGQMEELGGIMQDLMSGLPKKRKKRRVTIAEARKLLEQEEVQKLIDMDAVIKEAVCKVEDSGIVFIDEIDKIAAPTTGAGGKGPDVSREGVQRDLLPIVEGSNVATKHGMVRTDHVLFIASGAFHVAKPSDLIPELQGRFPIRVELKSLTEEDFYKILTQPKNALIKQYKALLQTEGVELDFTDEAIKELAAIAAQVNESVENIGARRLHTIMTNLLEELMFAIPEKCSDEKIVIDKAMVGEKLSVIIKDRDLSQYIL</sequence>
<keyword evidence="4 7" id="KW-0547">Nucleotide-binding</keyword>
<dbReference type="GO" id="GO:0005524">
    <property type="term" value="F:ATP binding"/>
    <property type="evidence" value="ECO:0007669"/>
    <property type="project" value="UniProtKB-UniRule"/>
</dbReference>
<feature type="binding site" evidence="7">
    <location>
        <position position="42"/>
    </location>
    <ligand>
        <name>ATP</name>
        <dbReference type="ChEBI" id="CHEBI:30616"/>
    </ligand>
</feature>
<dbReference type="GO" id="GO:0008233">
    <property type="term" value="F:peptidase activity"/>
    <property type="evidence" value="ECO:0007669"/>
    <property type="project" value="InterPro"/>
</dbReference>
<comment type="function">
    <text evidence="7">ATPase subunit of a proteasome-like degradation complex; this subunit has chaperone activity. The binding of ATP and its subsequent hydrolysis by HslU are essential for unfolding of protein substrates subsequently hydrolyzed by HslV. HslU recognizes the N-terminal part of its protein substrates and unfolds these before they are guided to HslV for hydrolysis.</text>
</comment>